<dbReference type="Gene3D" id="3.30.565.10">
    <property type="entry name" value="Histidine kinase-like ATPase, C-terminal domain"/>
    <property type="match status" value="1"/>
</dbReference>
<dbReference type="PRINTS" id="PR00344">
    <property type="entry name" value="BCTRLSENSOR"/>
</dbReference>
<keyword evidence="12" id="KW-0902">Two-component regulatory system</keyword>
<keyword evidence="14 17" id="KW-0472">Membrane</keyword>
<gene>
    <name evidence="20" type="ORF">OMP40_32520</name>
</gene>
<keyword evidence="8" id="KW-0547">Nucleotide-binding</keyword>
<evidence type="ECO:0000256" key="4">
    <source>
        <dbReference type="ARBA" id="ARBA00022475"/>
    </source>
</evidence>
<keyword evidence="7 17" id="KW-0812">Transmembrane</keyword>
<feature type="transmembrane region" description="Helical" evidence="17">
    <location>
        <begin position="6"/>
        <end position="29"/>
    </location>
</feature>
<comment type="catalytic activity">
    <reaction evidence="1">
        <text>ATP + protein L-histidine = ADP + protein N-phospho-L-histidine.</text>
        <dbReference type="EC" id="2.7.13.3"/>
    </reaction>
</comment>
<dbReference type="InterPro" id="IPR004358">
    <property type="entry name" value="Sig_transdc_His_kin-like_C"/>
</dbReference>
<evidence type="ECO:0000256" key="3">
    <source>
        <dbReference type="ARBA" id="ARBA00012438"/>
    </source>
</evidence>
<dbReference type="PROSITE" id="PS50885">
    <property type="entry name" value="HAMP"/>
    <property type="match status" value="1"/>
</dbReference>
<reference evidence="20" key="1">
    <citation type="submission" date="2022-10" db="EMBL/GenBank/DDBJ databases">
        <title>Comparative genomic analysis of Cohnella hashimotonis sp. nov., isolated from the International Space Station.</title>
        <authorList>
            <person name="Simpson A."/>
            <person name="Venkateswaran K."/>
        </authorList>
    </citation>
    <scope>NUCLEOTIDE SEQUENCE</scope>
    <source>
        <strain evidence="20">DSM 28161</strain>
    </source>
</reference>
<dbReference type="SMART" id="SM00388">
    <property type="entry name" value="HisKA"/>
    <property type="match status" value="1"/>
</dbReference>
<dbReference type="RefSeq" id="WP_277537463.1">
    <property type="nucleotide sequence ID" value="NZ_JAPDIA010000008.1"/>
</dbReference>
<dbReference type="FunFam" id="1.10.287.130:FF:000001">
    <property type="entry name" value="Two-component sensor histidine kinase"/>
    <property type="match status" value="1"/>
</dbReference>
<evidence type="ECO:0000256" key="7">
    <source>
        <dbReference type="ARBA" id="ARBA00022692"/>
    </source>
</evidence>
<dbReference type="InterPro" id="IPR036890">
    <property type="entry name" value="HATPase_C_sf"/>
</dbReference>
<dbReference type="InterPro" id="IPR003661">
    <property type="entry name" value="HisK_dim/P_dom"/>
</dbReference>
<dbReference type="Pfam" id="PF00512">
    <property type="entry name" value="HisKA"/>
    <property type="match status" value="1"/>
</dbReference>
<keyword evidence="10" id="KW-0067">ATP-binding</keyword>
<evidence type="ECO:0000256" key="15">
    <source>
        <dbReference type="ARBA" id="ARBA00037219"/>
    </source>
</evidence>
<dbReference type="AlphaFoldDB" id="A0A9X4L488"/>
<feature type="domain" description="Histidine kinase" evidence="18">
    <location>
        <begin position="237"/>
        <end position="453"/>
    </location>
</feature>
<dbReference type="CDD" id="cd00082">
    <property type="entry name" value="HisKA"/>
    <property type="match status" value="1"/>
</dbReference>
<evidence type="ECO:0000256" key="14">
    <source>
        <dbReference type="ARBA" id="ARBA00023136"/>
    </source>
</evidence>
<dbReference type="GO" id="GO:0000155">
    <property type="term" value="F:phosphorelay sensor kinase activity"/>
    <property type="evidence" value="ECO:0007669"/>
    <property type="project" value="InterPro"/>
</dbReference>
<keyword evidence="11 17" id="KW-1133">Transmembrane helix</keyword>
<feature type="transmembrane region" description="Helical" evidence="17">
    <location>
        <begin position="156"/>
        <end position="180"/>
    </location>
</feature>
<dbReference type="EC" id="2.7.13.3" evidence="3"/>
<protein>
    <recommendedName>
        <fullName evidence="16">Heme sensor protein HssS</fullName>
        <ecNumber evidence="3">2.7.13.3</ecNumber>
    </recommendedName>
</protein>
<keyword evidence="21" id="KW-1185">Reference proteome</keyword>
<dbReference type="EMBL" id="JAPDIA010000008">
    <property type="protein sequence ID" value="MDG0813489.1"/>
    <property type="molecule type" value="Genomic_DNA"/>
</dbReference>
<evidence type="ECO:0000313" key="20">
    <source>
        <dbReference type="EMBL" id="MDG0813489.1"/>
    </source>
</evidence>
<evidence type="ECO:0000256" key="13">
    <source>
        <dbReference type="ARBA" id="ARBA00023026"/>
    </source>
</evidence>
<dbReference type="CDD" id="cd06225">
    <property type="entry name" value="HAMP"/>
    <property type="match status" value="1"/>
</dbReference>
<keyword evidence="5" id="KW-0597">Phosphoprotein</keyword>
<evidence type="ECO:0000256" key="12">
    <source>
        <dbReference type="ARBA" id="ARBA00023012"/>
    </source>
</evidence>
<evidence type="ECO:0000256" key="1">
    <source>
        <dbReference type="ARBA" id="ARBA00000085"/>
    </source>
</evidence>
<evidence type="ECO:0000256" key="8">
    <source>
        <dbReference type="ARBA" id="ARBA00022741"/>
    </source>
</evidence>
<dbReference type="FunFam" id="3.30.565.10:FF:000006">
    <property type="entry name" value="Sensor histidine kinase WalK"/>
    <property type="match status" value="1"/>
</dbReference>
<evidence type="ECO:0000256" key="16">
    <source>
        <dbReference type="ARBA" id="ARBA00040841"/>
    </source>
</evidence>
<proteinExistence type="predicted"/>
<comment type="caution">
    <text evidence="20">The sequence shown here is derived from an EMBL/GenBank/DDBJ whole genome shotgun (WGS) entry which is preliminary data.</text>
</comment>
<dbReference type="InterPro" id="IPR003594">
    <property type="entry name" value="HATPase_dom"/>
</dbReference>
<dbReference type="InterPro" id="IPR005467">
    <property type="entry name" value="His_kinase_dom"/>
</dbReference>
<dbReference type="Pfam" id="PF00672">
    <property type="entry name" value="HAMP"/>
    <property type="match status" value="1"/>
</dbReference>
<keyword evidence="6" id="KW-0808">Transferase</keyword>
<dbReference type="InterPro" id="IPR003660">
    <property type="entry name" value="HAMP_dom"/>
</dbReference>
<dbReference type="GO" id="GO:0005886">
    <property type="term" value="C:plasma membrane"/>
    <property type="evidence" value="ECO:0007669"/>
    <property type="project" value="UniProtKB-SubCell"/>
</dbReference>
<evidence type="ECO:0000256" key="17">
    <source>
        <dbReference type="SAM" id="Phobius"/>
    </source>
</evidence>
<dbReference type="InterPro" id="IPR050398">
    <property type="entry name" value="HssS/ArlS-like"/>
</dbReference>
<comment type="function">
    <text evidence="15">Member of the two-component regulatory system HssS/HssR involved in intracellular heme homeostasis and tempering of staphylococcal virulence. HssS functions as a heme sensor histidine kinase which is autophosphorylated at a histidine residue and transfers its phosphate group to an aspartate residue of HssR. HssR/HssS activates the expression of hrtAB, an efflux pump, in response to extracellular heme, hemin, hemoglobin or blood.</text>
</comment>
<evidence type="ECO:0000259" key="18">
    <source>
        <dbReference type="PROSITE" id="PS50109"/>
    </source>
</evidence>
<dbReference type="Pfam" id="PF02518">
    <property type="entry name" value="HATPase_c"/>
    <property type="match status" value="1"/>
</dbReference>
<dbReference type="SUPFAM" id="SSF55874">
    <property type="entry name" value="ATPase domain of HSP90 chaperone/DNA topoisomerase II/histidine kinase"/>
    <property type="match status" value="1"/>
</dbReference>
<dbReference type="SMART" id="SM00304">
    <property type="entry name" value="HAMP"/>
    <property type="match status" value="1"/>
</dbReference>
<keyword evidence="9 20" id="KW-0418">Kinase</keyword>
<dbReference type="PANTHER" id="PTHR45528">
    <property type="entry name" value="SENSOR HISTIDINE KINASE CPXA"/>
    <property type="match status" value="1"/>
</dbReference>
<evidence type="ECO:0000256" key="10">
    <source>
        <dbReference type="ARBA" id="ARBA00022840"/>
    </source>
</evidence>
<evidence type="ECO:0000256" key="9">
    <source>
        <dbReference type="ARBA" id="ARBA00022777"/>
    </source>
</evidence>
<dbReference type="SUPFAM" id="SSF47384">
    <property type="entry name" value="Homodimeric domain of signal transducing histidine kinase"/>
    <property type="match status" value="1"/>
</dbReference>
<dbReference type="PROSITE" id="PS50109">
    <property type="entry name" value="HIS_KIN"/>
    <property type="match status" value="1"/>
</dbReference>
<dbReference type="PANTHER" id="PTHR45528:SF11">
    <property type="entry name" value="HISTIDINE KINASE"/>
    <property type="match status" value="1"/>
</dbReference>
<evidence type="ECO:0000259" key="19">
    <source>
        <dbReference type="PROSITE" id="PS50885"/>
    </source>
</evidence>
<dbReference type="InterPro" id="IPR036097">
    <property type="entry name" value="HisK_dim/P_sf"/>
</dbReference>
<evidence type="ECO:0000256" key="11">
    <source>
        <dbReference type="ARBA" id="ARBA00022989"/>
    </source>
</evidence>
<feature type="domain" description="HAMP" evidence="19">
    <location>
        <begin position="177"/>
        <end position="229"/>
    </location>
</feature>
<evidence type="ECO:0000256" key="2">
    <source>
        <dbReference type="ARBA" id="ARBA00004651"/>
    </source>
</evidence>
<keyword evidence="13" id="KW-0843">Virulence</keyword>
<evidence type="ECO:0000313" key="21">
    <source>
        <dbReference type="Proteomes" id="UP001153404"/>
    </source>
</evidence>
<dbReference type="Gene3D" id="6.10.340.10">
    <property type="match status" value="1"/>
</dbReference>
<accession>A0A9X4L488</accession>
<organism evidence="20 21">
    <name type="scientific">Cohnella rhizosphaerae</name>
    <dbReference type="NCBI Taxonomy" id="1457232"/>
    <lineage>
        <taxon>Bacteria</taxon>
        <taxon>Bacillati</taxon>
        <taxon>Bacillota</taxon>
        <taxon>Bacilli</taxon>
        <taxon>Bacillales</taxon>
        <taxon>Paenibacillaceae</taxon>
        <taxon>Cohnella</taxon>
    </lineage>
</organism>
<evidence type="ECO:0000256" key="5">
    <source>
        <dbReference type="ARBA" id="ARBA00022553"/>
    </source>
</evidence>
<evidence type="ECO:0000256" key="6">
    <source>
        <dbReference type="ARBA" id="ARBA00022679"/>
    </source>
</evidence>
<dbReference type="GO" id="GO:0005524">
    <property type="term" value="F:ATP binding"/>
    <property type="evidence" value="ECO:0007669"/>
    <property type="project" value="UniProtKB-KW"/>
</dbReference>
<name>A0A9X4L488_9BACL</name>
<dbReference type="SMART" id="SM00387">
    <property type="entry name" value="HATPase_c"/>
    <property type="match status" value="1"/>
</dbReference>
<dbReference type="SUPFAM" id="SSF158472">
    <property type="entry name" value="HAMP domain-like"/>
    <property type="match status" value="1"/>
</dbReference>
<dbReference type="Proteomes" id="UP001153404">
    <property type="component" value="Unassembled WGS sequence"/>
</dbReference>
<keyword evidence="4" id="KW-1003">Cell membrane</keyword>
<comment type="subcellular location">
    <subcellularLocation>
        <location evidence="2">Cell membrane</location>
        <topology evidence="2">Multi-pass membrane protein</topology>
    </subcellularLocation>
</comment>
<sequence>MFKTLYVRVIITFVLTVTFSLAVSFAITYRINEDRIFRELEDNLIQSGKAVIRQFQSGREGGMDEYLSQIYAFRSQAALFGSDGTVKAFGNAKPGSFASPEEVQKVLNGGIHRFDFSKRGLLENRSVGLPFESNGKQYALFLKPQYKGALLRLRNALLTSLLLVLLIGSLLFVLAIHWLVKPIKKLTALTSRIAAGHFDERVPDRRQDEMGELARSFNRMSGELSQLERMRKEFVSNVSHEFQSPLTSIKGFAVAVRDNRLTEAQAKRYLTIIEDESERLAQLSGKLLRLSMLESEKNPLRLREYELDEQIRKVFLSLQPQWLAKGLEVDLSGLKPARIVGDEEHLEQVWHNLLSNSVKYTSVGGEIYVTMEVTDEQASIVFRDNGQGIEAGDLPRIFDRFYMGDKARDRGEKSSGLGLAIVRKIVELHGGSIAADSRLGEGAAFTVVLKKDITRTQ</sequence>
<dbReference type="CDD" id="cd00075">
    <property type="entry name" value="HATPase"/>
    <property type="match status" value="1"/>
</dbReference>
<dbReference type="Gene3D" id="1.10.287.130">
    <property type="match status" value="1"/>
</dbReference>